<evidence type="ECO:0000313" key="3">
    <source>
        <dbReference type="Proteomes" id="UP000777482"/>
    </source>
</evidence>
<accession>A0A9P6W2I2</accession>
<evidence type="ECO:0000313" key="2">
    <source>
        <dbReference type="EMBL" id="KAG0662762.1"/>
    </source>
</evidence>
<protein>
    <submittedName>
        <fullName evidence="2">Uncharacterized protein</fullName>
    </submittedName>
</protein>
<dbReference type="EMBL" id="PUHQ01000024">
    <property type="protein sequence ID" value="KAG0662762.1"/>
    <property type="molecule type" value="Genomic_DNA"/>
</dbReference>
<dbReference type="Proteomes" id="UP000777482">
    <property type="component" value="Unassembled WGS sequence"/>
</dbReference>
<feature type="region of interest" description="Disordered" evidence="1">
    <location>
        <begin position="647"/>
        <end position="688"/>
    </location>
</feature>
<organism evidence="2 3">
    <name type="scientific">Rhodotorula mucilaginosa</name>
    <name type="common">Yeast</name>
    <name type="synonym">Rhodotorula rubra</name>
    <dbReference type="NCBI Taxonomy" id="5537"/>
    <lineage>
        <taxon>Eukaryota</taxon>
        <taxon>Fungi</taxon>
        <taxon>Dikarya</taxon>
        <taxon>Basidiomycota</taxon>
        <taxon>Pucciniomycotina</taxon>
        <taxon>Microbotryomycetes</taxon>
        <taxon>Sporidiobolales</taxon>
        <taxon>Sporidiobolaceae</taxon>
        <taxon>Rhodotorula</taxon>
    </lineage>
</organism>
<proteinExistence type="predicted"/>
<reference evidence="2 3" key="1">
    <citation type="submission" date="2020-11" db="EMBL/GenBank/DDBJ databases">
        <title>Kefir isolates.</title>
        <authorList>
            <person name="Marcisauskas S."/>
            <person name="Kim Y."/>
            <person name="Blasche S."/>
        </authorList>
    </citation>
    <scope>NUCLEOTIDE SEQUENCE [LARGE SCALE GENOMIC DNA]</scope>
    <source>
        <strain evidence="2 3">KR</strain>
    </source>
</reference>
<keyword evidence="3" id="KW-1185">Reference proteome</keyword>
<evidence type="ECO:0000256" key="1">
    <source>
        <dbReference type="SAM" id="MobiDB-lite"/>
    </source>
</evidence>
<gene>
    <name evidence="2" type="ORF">C6P46_003075</name>
</gene>
<comment type="caution">
    <text evidence="2">The sequence shown here is derived from an EMBL/GenBank/DDBJ whole genome shotgun (WGS) entry which is preliminary data.</text>
</comment>
<name>A0A9P6W2I2_RHOMI</name>
<feature type="compositionally biased region" description="Basic and acidic residues" evidence="1">
    <location>
        <begin position="647"/>
        <end position="671"/>
    </location>
</feature>
<sequence length="688" mass="78395">MAHPSTSSCAVPPPRLETGFLEHPFPEYIRIIEKAHRGPRGPGTDWRRVMSYAWDIFHAASARVGVWNPACEWGAAFNRAFAPPYTNIVLPACYEMLADPLGRLLRHLKELLESIRMARDDETVKQYLDLPSFMLDPSSEECQGVIWEQVRKIFTQDRFFRIAVKLPGEAEANSVIKQWEEHTWRVLGQFCKSTYYGRLSQKVLKFYNELQKAAATCASTQLEFSPGWQLRCRIENGNWKAGYELVLSWPVETVLEYIATGFDREDDGIEAMFERIRRNPSEPLEYYLNTEEVPPGGVGPCVPDQRHRYLRQYPPDTHSPESAVASQNMQELGQQGVKSAAGYGALVPAELAALRRLTRTPDDPEDAHQLQTYWSLVTSYAWAIFRQAGVCDAACDCGATFLHAFTPPYVNLASLDPEKVREALPNPPPAWQEIDDMLKHNRFWKLITKLPELMCINKKIFSWGRHTWGVLQNFALRSGYSVLSHQLLKFYHALQQTAVKCTSARLKYSRRHGHTTYVTDHITWYSGYELIVSTLHPRQDSHNVLESRPADCAFLQLSWPVQAVLEYIPLESYLDREEVPPGGVGPCCPGQYHRHLRQHSPHPVNQILEPAETSCPVQELGQVKVRRFPAPIGWRSARRYGIDPRGMSKEVMRAKQEEEGAKELQQVDRENPSTSTKGPLSLEALLSL</sequence>
<dbReference type="AlphaFoldDB" id="A0A9P6W2I2"/>